<gene>
    <name evidence="2" type="ORF">KI387_018502</name>
</gene>
<feature type="region of interest" description="Disordered" evidence="1">
    <location>
        <begin position="1"/>
        <end position="66"/>
    </location>
</feature>
<proteinExistence type="predicted"/>
<evidence type="ECO:0000313" key="2">
    <source>
        <dbReference type="EMBL" id="KAH9323863.1"/>
    </source>
</evidence>
<name>A0AA38GLA1_TAXCH</name>
<protein>
    <submittedName>
        <fullName evidence="2">Uncharacterized protein</fullName>
    </submittedName>
</protein>
<comment type="caution">
    <text evidence="2">The sequence shown here is derived from an EMBL/GenBank/DDBJ whole genome shotgun (WGS) entry which is preliminary data.</text>
</comment>
<dbReference type="AlphaFoldDB" id="A0AA38GLA1"/>
<reference evidence="2 3" key="1">
    <citation type="journal article" date="2021" name="Nat. Plants">
        <title>The Taxus genome provides insights into paclitaxel biosynthesis.</title>
        <authorList>
            <person name="Xiong X."/>
            <person name="Gou J."/>
            <person name="Liao Q."/>
            <person name="Li Y."/>
            <person name="Zhou Q."/>
            <person name="Bi G."/>
            <person name="Li C."/>
            <person name="Du R."/>
            <person name="Wang X."/>
            <person name="Sun T."/>
            <person name="Guo L."/>
            <person name="Liang H."/>
            <person name="Lu P."/>
            <person name="Wu Y."/>
            <person name="Zhang Z."/>
            <person name="Ro D.K."/>
            <person name="Shang Y."/>
            <person name="Huang S."/>
            <person name="Yan J."/>
        </authorList>
    </citation>
    <scope>NUCLEOTIDE SEQUENCE [LARGE SCALE GENOMIC DNA]</scope>
    <source>
        <strain evidence="2">Ta-2019</strain>
    </source>
</reference>
<dbReference type="EMBL" id="JAHRHJ020000003">
    <property type="protein sequence ID" value="KAH9323863.1"/>
    <property type="molecule type" value="Genomic_DNA"/>
</dbReference>
<keyword evidence="3" id="KW-1185">Reference proteome</keyword>
<accession>A0AA38GLA1</accession>
<sequence length="66" mass="6600">RESAGSGEPEEFVPQSTGTFGTKGCEPAGSAETRNFGTRKSGTSGTKGRGGRGRAGRPADQPGGDT</sequence>
<organism evidence="2 3">
    <name type="scientific">Taxus chinensis</name>
    <name type="common">Chinese yew</name>
    <name type="synonym">Taxus wallichiana var. chinensis</name>
    <dbReference type="NCBI Taxonomy" id="29808"/>
    <lineage>
        <taxon>Eukaryota</taxon>
        <taxon>Viridiplantae</taxon>
        <taxon>Streptophyta</taxon>
        <taxon>Embryophyta</taxon>
        <taxon>Tracheophyta</taxon>
        <taxon>Spermatophyta</taxon>
        <taxon>Pinopsida</taxon>
        <taxon>Pinidae</taxon>
        <taxon>Conifers II</taxon>
        <taxon>Cupressales</taxon>
        <taxon>Taxaceae</taxon>
        <taxon>Taxus</taxon>
    </lineage>
</organism>
<evidence type="ECO:0000313" key="3">
    <source>
        <dbReference type="Proteomes" id="UP000824469"/>
    </source>
</evidence>
<evidence type="ECO:0000256" key="1">
    <source>
        <dbReference type="SAM" id="MobiDB-lite"/>
    </source>
</evidence>
<feature type="non-terminal residue" evidence="2">
    <location>
        <position position="1"/>
    </location>
</feature>
<dbReference type="Proteomes" id="UP000824469">
    <property type="component" value="Unassembled WGS sequence"/>
</dbReference>
<feature type="non-terminal residue" evidence="2">
    <location>
        <position position="66"/>
    </location>
</feature>